<organism evidence="9 10">
    <name type="scientific">Sphingomonas naphthae</name>
    <dbReference type="NCBI Taxonomy" id="1813468"/>
    <lineage>
        <taxon>Bacteria</taxon>
        <taxon>Pseudomonadati</taxon>
        <taxon>Pseudomonadota</taxon>
        <taxon>Alphaproteobacteria</taxon>
        <taxon>Sphingomonadales</taxon>
        <taxon>Sphingomonadaceae</taxon>
        <taxon>Sphingomonas</taxon>
    </lineage>
</organism>
<proteinExistence type="predicted"/>
<evidence type="ECO:0000313" key="10">
    <source>
        <dbReference type="Proteomes" id="UP001220395"/>
    </source>
</evidence>
<evidence type="ECO:0000259" key="7">
    <source>
        <dbReference type="Pfam" id="PF13362"/>
    </source>
</evidence>
<geneLocation type="plasmid" evidence="9 10">
    <name>unnamed2</name>
</geneLocation>
<evidence type="ECO:0000256" key="3">
    <source>
        <dbReference type="ARBA" id="ARBA00022679"/>
    </source>
</evidence>
<protein>
    <submittedName>
        <fullName evidence="9">Toprim domain-containing protein</fullName>
    </submittedName>
</protein>
<dbReference type="Pfam" id="PF23639">
    <property type="entry name" value="DUF7146"/>
    <property type="match status" value="1"/>
</dbReference>
<feature type="domain" description="Toprim" evidence="7">
    <location>
        <begin position="197"/>
        <end position="284"/>
    </location>
</feature>
<keyword evidence="5" id="KW-0235">DNA replication</keyword>
<evidence type="ECO:0000256" key="4">
    <source>
        <dbReference type="ARBA" id="ARBA00022695"/>
    </source>
</evidence>
<dbReference type="EMBL" id="CP117413">
    <property type="protein sequence ID" value="WCT75773.1"/>
    <property type="molecule type" value="Genomic_DNA"/>
</dbReference>
<evidence type="ECO:0000256" key="2">
    <source>
        <dbReference type="ARBA" id="ARBA00022515"/>
    </source>
</evidence>
<dbReference type="Gene3D" id="3.90.580.10">
    <property type="entry name" value="Zinc finger, CHC2-type domain"/>
    <property type="match status" value="1"/>
</dbReference>
<reference evidence="9 10" key="1">
    <citation type="submission" date="2023-02" db="EMBL/GenBank/DDBJ databases">
        <title>Genome sequence of Sphingomonas naphthae.</title>
        <authorList>
            <person name="Kim S."/>
            <person name="Heo J."/>
            <person name="Kwon S.-W."/>
        </authorList>
    </citation>
    <scope>NUCLEOTIDE SEQUENCE [LARGE SCALE GENOMIC DNA]</scope>
    <source>
        <strain evidence="9 10">KACC 18716</strain>
        <plasmid evidence="9 10">unnamed2</plasmid>
    </source>
</reference>
<name>A0ABY7TRW4_9SPHN</name>
<evidence type="ECO:0000256" key="6">
    <source>
        <dbReference type="ARBA" id="ARBA00023163"/>
    </source>
</evidence>
<dbReference type="InterPro" id="IPR036977">
    <property type="entry name" value="DNA_primase_Znf_CHC2"/>
</dbReference>
<evidence type="ECO:0000256" key="5">
    <source>
        <dbReference type="ARBA" id="ARBA00022705"/>
    </source>
</evidence>
<evidence type="ECO:0000313" key="9">
    <source>
        <dbReference type="EMBL" id="WCT75773.1"/>
    </source>
</evidence>
<dbReference type="InterPro" id="IPR055570">
    <property type="entry name" value="DUF7146"/>
</dbReference>
<dbReference type="RefSeq" id="WP_273692026.1">
    <property type="nucleotide sequence ID" value="NZ_CP117413.1"/>
</dbReference>
<dbReference type="Pfam" id="PF13362">
    <property type="entry name" value="Toprim_3"/>
    <property type="match status" value="1"/>
</dbReference>
<keyword evidence="9" id="KW-0614">Plasmid</keyword>
<feature type="domain" description="DUF7146" evidence="8">
    <location>
        <begin position="92"/>
        <end position="190"/>
    </location>
</feature>
<keyword evidence="10" id="KW-1185">Reference proteome</keyword>
<accession>A0ABY7TRW4</accession>
<evidence type="ECO:0000256" key="1">
    <source>
        <dbReference type="ARBA" id="ARBA00022478"/>
    </source>
</evidence>
<dbReference type="InterPro" id="IPR006171">
    <property type="entry name" value="TOPRIM_dom"/>
</dbReference>
<keyword evidence="1" id="KW-0240">DNA-directed RNA polymerase</keyword>
<keyword evidence="6" id="KW-0804">Transcription</keyword>
<keyword evidence="2" id="KW-0639">Primosome</keyword>
<evidence type="ECO:0000259" key="8">
    <source>
        <dbReference type="Pfam" id="PF23639"/>
    </source>
</evidence>
<gene>
    <name evidence="9" type="ORF">PQ455_20570</name>
</gene>
<keyword evidence="4" id="KW-0548">Nucleotidyltransferase</keyword>
<sequence>MPTISHTAQDRARQIVESLGGRWNGSRGECRCPAHDDHTPSLSVRLGKTAILFKCFAGCSQADVLKALDRGGFDNRTPLTMPIRLSNNDFSSLALRLWKSSLAITDTPAARYLAARDLHAAPSDLRFHPSTIIGKGERRQMLPAMIAAVRNDIGIIAVHRTFLDSSDILRRPLRKPKRALGFLGSGAVRFGQPDDHLGLAEGIEDALSAMEWFGGAIWAVLGAERYAHVAIPDHVRRITIFGQRNRAARACFAKAHDHLASNGREVSECVPRDHDDWNDAWRARQRSIAEPAHPVQTGAA</sequence>
<dbReference type="Proteomes" id="UP001220395">
    <property type="component" value="Plasmid unnamed2"/>
</dbReference>
<keyword evidence="3" id="KW-0808">Transferase</keyword>